<evidence type="ECO:0000256" key="7">
    <source>
        <dbReference type="RuleBase" id="RU361153"/>
    </source>
</evidence>
<feature type="chain" id="PRO_5025348106" description="glucan 1,3-beta-glucosidase" evidence="8">
    <location>
        <begin position="19"/>
        <end position="417"/>
    </location>
</feature>
<dbReference type="GO" id="GO:0004338">
    <property type="term" value="F:glucan exo-1,3-beta-glucosidase activity"/>
    <property type="evidence" value="ECO:0007669"/>
    <property type="project" value="UniProtKB-EC"/>
</dbReference>
<keyword evidence="2 7" id="KW-0378">Hydrolase</keyword>
<feature type="domain" description="Glycoside hydrolase family 5" evidence="9">
    <location>
        <begin position="97"/>
        <end position="315"/>
    </location>
</feature>
<dbReference type="SUPFAM" id="SSF51445">
    <property type="entry name" value="(Trans)glycosidases"/>
    <property type="match status" value="1"/>
</dbReference>
<reference evidence="10" key="1">
    <citation type="journal article" date="2020" name="Stud. Mycol.">
        <title>101 Dothideomycetes genomes: a test case for predicting lifestyles and emergence of pathogens.</title>
        <authorList>
            <person name="Haridas S."/>
            <person name="Albert R."/>
            <person name="Binder M."/>
            <person name="Bloem J."/>
            <person name="Labutti K."/>
            <person name="Salamov A."/>
            <person name="Andreopoulos B."/>
            <person name="Baker S."/>
            <person name="Barry K."/>
            <person name="Bills G."/>
            <person name="Bluhm B."/>
            <person name="Cannon C."/>
            <person name="Castanera R."/>
            <person name="Culley D."/>
            <person name="Daum C."/>
            <person name="Ezra D."/>
            <person name="Gonzalez J."/>
            <person name="Henrissat B."/>
            <person name="Kuo A."/>
            <person name="Liang C."/>
            <person name="Lipzen A."/>
            <person name="Lutzoni F."/>
            <person name="Magnuson J."/>
            <person name="Mondo S."/>
            <person name="Nolan M."/>
            <person name="Ohm R."/>
            <person name="Pangilinan J."/>
            <person name="Park H.-J."/>
            <person name="Ramirez L."/>
            <person name="Alfaro M."/>
            <person name="Sun H."/>
            <person name="Tritt A."/>
            <person name="Yoshinaga Y."/>
            <person name="Zwiers L.-H."/>
            <person name="Turgeon B."/>
            <person name="Goodwin S."/>
            <person name="Spatafora J."/>
            <person name="Crous P."/>
            <person name="Grigoriev I."/>
        </authorList>
    </citation>
    <scope>NUCLEOTIDE SEQUENCE</scope>
    <source>
        <strain evidence="10">ATCC 16933</strain>
    </source>
</reference>
<dbReference type="GO" id="GO:0009986">
    <property type="term" value="C:cell surface"/>
    <property type="evidence" value="ECO:0007669"/>
    <property type="project" value="TreeGrafter"/>
</dbReference>
<feature type="signal peptide" evidence="8">
    <location>
        <begin position="1"/>
        <end position="18"/>
    </location>
</feature>
<keyword evidence="4" id="KW-0961">Cell wall biogenesis/degradation</keyword>
<comment type="similarity">
    <text evidence="1 7">Belongs to the glycosyl hydrolase 5 (cellulase A) family.</text>
</comment>
<dbReference type="Pfam" id="PF00150">
    <property type="entry name" value="Cellulase"/>
    <property type="match status" value="1"/>
</dbReference>
<evidence type="ECO:0000256" key="2">
    <source>
        <dbReference type="ARBA" id="ARBA00022801"/>
    </source>
</evidence>
<dbReference type="GO" id="GO:0005576">
    <property type="term" value="C:extracellular region"/>
    <property type="evidence" value="ECO:0007669"/>
    <property type="project" value="TreeGrafter"/>
</dbReference>
<keyword evidence="8" id="KW-0732">Signal</keyword>
<organism evidence="10 11">
    <name type="scientific">Lineolata rhizophorae</name>
    <dbReference type="NCBI Taxonomy" id="578093"/>
    <lineage>
        <taxon>Eukaryota</taxon>
        <taxon>Fungi</taxon>
        <taxon>Dikarya</taxon>
        <taxon>Ascomycota</taxon>
        <taxon>Pezizomycotina</taxon>
        <taxon>Dothideomycetes</taxon>
        <taxon>Dothideomycetes incertae sedis</taxon>
        <taxon>Lineolatales</taxon>
        <taxon>Lineolataceae</taxon>
        <taxon>Lineolata</taxon>
    </lineage>
</organism>
<dbReference type="InterPro" id="IPR050386">
    <property type="entry name" value="Glycosyl_hydrolase_5"/>
</dbReference>
<dbReference type="PANTHER" id="PTHR31297">
    <property type="entry name" value="GLUCAN ENDO-1,6-BETA-GLUCOSIDASE B"/>
    <property type="match status" value="1"/>
</dbReference>
<comment type="catalytic activity">
    <reaction evidence="5">
        <text>Successive hydrolysis of beta-D-glucose units from the non-reducing ends of (1-&gt;3)-beta-D-glucans, releasing alpha-glucose.</text>
        <dbReference type="EC" id="3.2.1.58"/>
    </reaction>
</comment>
<dbReference type="GO" id="GO:0071555">
    <property type="term" value="P:cell wall organization"/>
    <property type="evidence" value="ECO:0007669"/>
    <property type="project" value="UniProtKB-KW"/>
</dbReference>
<dbReference type="AlphaFoldDB" id="A0A6A6NSS4"/>
<evidence type="ECO:0000256" key="3">
    <source>
        <dbReference type="ARBA" id="ARBA00023295"/>
    </source>
</evidence>
<dbReference type="EC" id="3.2.1.58" evidence="6"/>
<dbReference type="EMBL" id="MU001690">
    <property type="protein sequence ID" value="KAF2454608.1"/>
    <property type="molecule type" value="Genomic_DNA"/>
</dbReference>
<protein>
    <recommendedName>
        <fullName evidence="6">glucan 1,3-beta-glucosidase</fullName>
        <ecNumber evidence="6">3.2.1.58</ecNumber>
    </recommendedName>
</protein>
<dbReference type="PANTHER" id="PTHR31297:SF8">
    <property type="entry name" value="GLYCOSIDE HYDROLASE FAMILY 5 DOMAIN-CONTAINING PROTEIN"/>
    <property type="match status" value="1"/>
</dbReference>
<evidence type="ECO:0000259" key="9">
    <source>
        <dbReference type="Pfam" id="PF00150"/>
    </source>
</evidence>
<dbReference type="InterPro" id="IPR001547">
    <property type="entry name" value="Glyco_hydro_5"/>
</dbReference>
<dbReference type="InterPro" id="IPR017853">
    <property type="entry name" value="GH"/>
</dbReference>
<gene>
    <name evidence="10" type="ORF">BDY21DRAFT_99350</name>
</gene>
<keyword evidence="11" id="KW-1185">Reference proteome</keyword>
<accession>A0A6A6NSS4</accession>
<name>A0A6A6NSS4_9PEZI</name>
<evidence type="ECO:0000256" key="5">
    <source>
        <dbReference type="ARBA" id="ARBA00036824"/>
    </source>
</evidence>
<proteinExistence type="inferred from homology"/>
<sequence>MRFTPIVFTFLAVGASLASPTSFKRSVDFGWGSEKIRGVNIGGWLVLEPWITPSIFEAQDQSLGIVDEYTLCERLGYDAASNILRQHWDSWVGYEDFARIASYGFNVVRIPIGYWAYETFGSPYVQGAADYIDAAVDWARGAGLKIMIDLHGAPRSQNGFDNSGQRLDFPGWTQGDTVDQTLQVIRRIAEKYAREDYQDVVIGLELLNEPQGGSLDQNIIRQFNWDGIGNVRTVSDTTVIFSDAFLHPSSYNGLYMPDAGVHNVAVDHHYYQVFDPNTVAWEQWQHRQAVCNDIGSYDGSDKWLFIGEWTGAMTDCAKYLNGYGEGARYDGTFPGSWYVGSCDTISDLNTWPDWYRDDVRGFIEAQLDAFEAKTQGWVFWNFKTEGSAEWDMYRLVDAGIFPQPLDDRRFDPVCSNL</sequence>
<dbReference type="Gene3D" id="3.20.20.80">
    <property type="entry name" value="Glycosidases"/>
    <property type="match status" value="1"/>
</dbReference>
<evidence type="ECO:0000313" key="11">
    <source>
        <dbReference type="Proteomes" id="UP000799766"/>
    </source>
</evidence>
<dbReference type="OrthoDB" id="62120at2759"/>
<evidence type="ECO:0000313" key="10">
    <source>
        <dbReference type="EMBL" id="KAF2454608.1"/>
    </source>
</evidence>
<dbReference type="GO" id="GO:0009251">
    <property type="term" value="P:glucan catabolic process"/>
    <property type="evidence" value="ECO:0007669"/>
    <property type="project" value="TreeGrafter"/>
</dbReference>
<evidence type="ECO:0000256" key="4">
    <source>
        <dbReference type="ARBA" id="ARBA00023316"/>
    </source>
</evidence>
<keyword evidence="3 7" id="KW-0326">Glycosidase</keyword>
<evidence type="ECO:0000256" key="1">
    <source>
        <dbReference type="ARBA" id="ARBA00005641"/>
    </source>
</evidence>
<evidence type="ECO:0000256" key="6">
    <source>
        <dbReference type="ARBA" id="ARBA00038929"/>
    </source>
</evidence>
<dbReference type="Proteomes" id="UP000799766">
    <property type="component" value="Unassembled WGS sequence"/>
</dbReference>
<dbReference type="FunFam" id="3.20.20.80:FF:000033">
    <property type="entry name" value="Glucan 1,3-beta-glucosidase A"/>
    <property type="match status" value="1"/>
</dbReference>
<evidence type="ECO:0000256" key="8">
    <source>
        <dbReference type="SAM" id="SignalP"/>
    </source>
</evidence>